<sequence length="127" mass="14387">MNGANITILLLTLLIVFSTSQVKKQPRIPRCLCPKVQSGGRIPYRDLKSVWHLTPRPHCSKTEVINHDSSDQATFFQSSIVQFCIRLKNGRQLCLDPKEPSVKILVERSIKRTQESKQDVGNTTQSL</sequence>
<keyword evidence="5" id="KW-1185">Reference proteome</keyword>
<evidence type="ECO:0000256" key="2">
    <source>
        <dbReference type="SAM" id="SignalP"/>
    </source>
</evidence>
<organism evidence="4 5">
    <name type="scientific">Esox lucius</name>
    <name type="common">Northern pike</name>
    <dbReference type="NCBI Taxonomy" id="8010"/>
    <lineage>
        <taxon>Eukaryota</taxon>
        <taxon>Metazoa</taxon>
        <taxon>Chordata</taxon>
        <taxon>Craniata</taxon>
        <taxon>Vertebrata</taxon>
        <taxon>Euteleostomi</taxon>
        <taxon>Actinopterygii</taxon>
        <taxon>Neopterygii</taxon>
        <taxon>Teleostei</taxon>
        <taxon>Protacanthopterygii</taxon>
        <taxon>Esociformes</taxon>
        <taxon>Esocidae</taxon>
        <taxon>Esox</taxon>
    </lineage>
</organism>
<evidence type="ECO:0000313" key="4">
    <source>
        <dbReference type="Ensembl" id="ENSELUP00000086645.1"/>
    </source>
</evidence>
<dbReference type="GO" id="GO:0005615">
    <property type="term" value="C:extracellular space"/>
    <property type="evidence" value="ECO:0007669"/>
    <property type="project" value="UniProtKB-KW"/>
</dbReference>
<feature type="chain" id="PRO_5044250431" description="Chemokine interleukin-8-like domain-containing protein" evidence="2">
    <location>
        <begin position="21"/>
        <end position="127"/>
    </location>
</feature>
<dbReference type="Ensembl" id="ENSELUT00000099373.1">
    <property type="protein sequence ID" value="ENSELUP00000086645.1"/>
    <property type="gene ID" value="ENSELUG00000027978.2"/>
</dbReference>
<dbReference type="AlphaFoldDB" id="A0AAY5KEH3"/>
<evidence type="ECO:0000313" key="5">
    <source>
        <dbReference type="Proteomes" id="UP000265140"/>
    </source>
</evidence>
<dbReference type="GO" id="GO:0008009">
    <property type="term" value="F:chemokine activity"/>
    <property type="evidence" value="ECO:0007669"/>
    <property type="project" value="InterPro"/>
</dbReference>
<evidence type="ECO:0000256" key="1">
    <source>
        <dbReference type="ARBA" id="ARBA00022514"/>
    </source>
</evidence>
<reference evidence="4" key="3">
    <citation type="submission" date="2025-09" db="UniProtKB">
        <authorList>
            <consortium name="Ensembl"/>
        </authorList>
    </citation>
    <scope>IDENTIFICATION</scope>
</reference>
<dbReference type="InterPro" id="IPR036048">
    <property type="entry name" value="Interleukin_8-like_sf"/>
</dbReference>
<keyword evidence="1" id="KW-0202">Cytokine</keyword>
<dbReference type="SUPFAM" id="SSF54117">
    <property type="entry name" value="Interleukin 8-like chemokines"/>
    <property type="match status" value="1"/>
</dbReference>
<dbReference type="Pfam" id="PF00048">
    <property type="entry name" value="IL8"/>
    <property type="match status" value="1"/>
</dbReference>
<accession>A0AAY5KEH3</accession>
<feature type="domain" description="Chemokine interleukin-8-like" evidence="3">
    <location>
        <begin position="30"/>
        <end position="66"/>
    </location>
</feature>
<dbReference type="InterPro" id="IPR001811">
    <property type="entry name" value="Chemokine_IL8-like_dom"/>
</dbReference>
<name>A0AAY5KEH3_ESOLU</name>
<dbReference type="GO" id="GO:0006955">
    <property type="term" value="P:immune response"/>
    <property type="evidence" value="ECO:0007669"/>
    <property type="project" value="InterPro"/>
</dbReference>
<feature type="signal peptide" evidence="2">
    <location>
        <begin position="1"/>
        <end position="20"/>
    </location>
</feature>
<dbReference type="Proteomes" id="UP000265140">
    <property type="component" value="Chromosome 24"/>
</dbReference>
<dbReference type="GeneTree" id="ENSGT00970000196824"/>
<proteinExistence type="predicted"/>
<keyword evidence="2" id="KW-0732">Signal</keyword>
<reference evidence="4" key="2">
    <citation type="submission" date="2025-08" db="UniProtKB">
        <authorList>
            <consortium name="Ensembl"/>
        </authorList>
    </citation>
    <scope>IDENTIFICATION</scope>
</reference>
<reference evidence="4 5" key="1">
    <citation type="submission" date="2020-02" db="EMBL/GenBank/DDBJ databases">
        <title>Esox lucius (northern pike) genome, fEsoLuc1, primary haplotype.</title>
        <authorList>
            <person name="Myers G."/>
            <person name="Karagic N."/>
            <person name="Meyer A."/>
            <person name="Pippel M."/>
            <person name="Reichard M."/>
            <person name="Winkler S."/>
            <person name="Tracey A."/>
            <person name="Sims Y."/>
            <person name="Howe K."/>
            <person name="Rhie A."/>
            <person name="Formenti G."/>
            <person name="Durbin R."/>
            <person name="Fedrigo O."/>
            <person name="Jarvis E.D."/>
        </authorList>
    </citation>
    <scope>NUCLEOTIDE SEQUENCE [LARGE SCALE GENOMIC DNA]</scope>
</reference>
<dbReference type="Gene3D" id="2.40.50.40">
    <property type="match status" value="2"/>
</dbReference>
<protein>
    <recommendedName>
        <fullName evidence="3">Chemokine interleukin-8-like domain-containing protein</fullName>
    </recommendedName>
</protein>
<evidence type="ECO:0000259" key="3">
    <source>
        <dbReference type="Pfam" id="PF00048"/>
    </source>
</evidence>